<dbReference type="InterPro" id="IPR001584">
    <property type="entry name" value="Integrase_cat-core"/>
</dbReference>
<dbReference type="InterPro" id="IPR050951">
    <property type="entry name" value="Retrovirus_Pol_polyprotein"/>
</dbReference>
<protein>
    <recommendedName>
        <fullName evidence="2">Integrase catalytic domain-containing protein</fullName>
    </recommendedName>
</protein>
<comment type="caution">
    <text evidence="3">The sequence shown here is derived from an EMBL/GenBank/DDBJ whole genome shotgun (WGS) entry which is preliminary data.</text>
</comment>
<dbReference type="InterPro" id="IPR036397">
    <property type="entry name" value="RNaseH_sf"/>
</dbReference>
<evidence type="ECO:0000313" key="4">
    <source>
        <dbReference type="Proteomes" id="UP000765509"/>
    </source>
</evidence>
<gene>
    <name evidence="3" type="ORF">O181_058592</name>
</gene>
<organism evidence="3 4">
    <name type="scientific">Austropuccinia psidii MF-1</name>
    <dbReference type="NCBI Taxonomy" id="1389203"/>
    <lineage>
        <taxon>Eukaryota</taxon>
        <taxon>Fungi</taxon>
        <taxon>Dikarya</taxon>
        <taxon>Basidiomycota</taxon>
        <taxon>Pucciniomycotina</taxon>
        <taxon>Pucciniomycetes</taxon>
        <taxon>Pucciniales</taxon>
        <taxon>Sphaerophragmiaceae</taxon>
        <taxon>Austropuccinia</taxon>
    </lineage>
</organism>
<dbReference type="PROSITE" id="PS50994">
    <property type="entry name" value="INTEGRASE"/>
    <property type="match status" value="1"/>
</dbReference>
<keyword evidence="4" id="KW-1185">Reference proteome</keyword>
<dbReference type="Proteomes" id="UP000765509">
    <property type="component" value="Unassembled WGS sequence"/>
</dbReference>
<proteinExistence type="predicted"/>
<evidence type="ECO:0000259" key="2">
    <source>
        <dbReference type="PROSITE" id="PS50994"/>
    </source>
</evidence>
<evidence type="ECO:0000313" key="3">
    <source>
        <dbReference type="EMBL" id="MBW0518877.1"/>
    </source>
</evidence>
<dbReference type="GO" id="GO:0003723">
    <property type="term" value="F:RNA binding"/>
    <property type="evidence" value="ECO:0007669"/>
    <property type="project" value="UniProtKB-KW"/>
</dbReference>
<dbReference type="InterPro" id="IPR012337">
    <property type="entry name" value="RNaseH-like_sf"/>
</dbReference>
<dbReference type="Gene3D" id="3.30.420.10">
    <property type="entry name" value="Ribonuclease H-like superfamily/Ribonuclease H"/>
    <property type="match status" value="1"/>
</dbReference>
<reference evidence="3" key="1">
    <citation type="submission" date="2021-03" db="EMBL/GenBank/DDBJ databases">
        <title>Draft genome sequence of rust myrtle Austropuccinia psidii MF-1, a brazilian biotype.</title>
        <authorList>
            <person name="Quecine M.C."/>
            <person name="Pachon D.M.R."/>
            <person name="Bonatelli M.L."/>
            <person name="Correr F.H."/>
            <person name="Franceschini L.M."/>
            <person name="Leite T.F."/>
            <person name="Margarido G.R.A."/>
            <person name="Almeida C.A."/>
            <person name="Ferrarezi J.A."/>
            <person name="Labate C.A."/>
        </authorList>
    </citation>
    <scope>NUCLEOTIDE SEQUENCE</scope>
    <source>
        <strain evidence="3">MF-1</strain>
    </source>
</reference>
<sequence>MGCVSEERTKKRVSSTDWWPKWEKELIEDIKTCKICKEEIRKHDNKYGLLQPIEESKPPFETINMDWVTGMVPGGKGHFNAFLIIVDRFSKSVRFLPSYKEDTAMDTGLLLWNKIIFTCGVPKIIISHREPKLTSEFWTNLYDMLGKNLYFVQLTTHRQMA</sequence>
<feature type="domain" description="Integrase catalytic" evidence="2">
    <location>
        <begin position="54"/>
        <end position="161"/>
    </location>
</feature>
<name>A0A9Q3HWK5_9BASI</name>
<keyword evidence="1" id="KW-0694">RNA-binding</keyword>
<evidence type="ECO:0000256" key="1">
    <source>
        <dbReference type="ARBA" id="ARBA00022884"/>
    </source>
</evidence>
<dbReference type="PANTHER" id="PTHR37984">
    <property type="entry name" value="PROTEIN CBG26694"/>
    <property type="match status" value="1"/>
</dbReference>
<dbReference type="GO" id="GO:0005634">
    <property type="term" value="C:nucleus"/>
    <property type="evidence" value="ECO:0007669"/>
    <property type="project" value="UniProtKB-ARBA"/>
</dbReference>
<dbReference type="EMBL" id="AVOT02026946">
    <property type="protein sequence ID" value="MBW0518877.1"/>
    <property type="molecule type" value="Genomic_DNA"/>
</dbReference>
<accession>A0A9Q3HWK5</accession>
<dbReference type="SUPFAM" id="SSF53098">
    <property type="entry name" value="Ribonuclease H-like"/>
    <property type="match status" value="1"/>
</dbReference>
<dbReference type="PANTHER" id="PTHR37984:SF5">
    <property type="entry name" value="PROTEIN NYNRIN-LIKE"/>
    <property type="match status" value="1"/>
</dbReference>
<dbReference type="GO" id="GO:0015074">
    <property type="term" value="P:DNA integration"/>
    <property type="evidence" value="ECO:0007669"/>
    <property type="project" value="InterPro"/>
</dbReference>
<dbReference type="AlphaFoldDB" id="A0A9Q3HWK5"/>